<dbReference type="Proteomes" id="UP000664277">
    <property type="component" value="Unassembled WGS sequence"/>
</dbReference>
<proteinExistence type="predicted"/>
<organism evidence="1 2">
    <name type="scientific">Candidatus Obscuribacter phosphatis</name>
    <dbReference type="NCBI Taxonomy" id="1906157"/>
    <lineage>
        <taxon>Bacteria</taxon>
        <taxon>Bacillati</taxon>
        <taxon>Candidatus Melainabacteria</taxon>
        <taxon>Candidatus Obscuribacterales</taxon>
        <taxon>Candidatus Obscuribacteraceae</taxon>
        <taxon>Candidatus Obscuribacter</taxon>
    </lineage>
</organism>
<comment type="caution">
    <text evidence="1">The sequence shown here is derived from an EMBL/GenBank/DDBJ whole genome shotgun (WGS) entry which is preliminary data.</text>
</comment>
<name>A0A8J7PJ32_9BACT</name>
<reference evidence="1" key="1">
    <citation type="submission" date="2021-02" db="EMBL/GenBank/DDBJ databases">
        <title>Genome-Resolved Metagenomics of a Microbial Community Performing Photosynthetic Biological Nutrient Removal.</title>
        <authorList>
            <person name="Mcdaniel E.A."/>
        </authorList>
    </citation>
    <scope>NUCLEOTIDE SEQUENCE</scope>
    <source>
        <strain evidence="1">UWPOB_OBS1</strain>
    </source>
</reference>
<sequence>MSGLDFALSSIVALLLVSGATALPVAAKAYIANRQEMTEQADLIVLGQIDKVRACNETGRPFNYSEEAQARVIKTIKGSCPPEIKILGGENFICARFHIESGKAILFLKKTEGGYRGANWHLSAMPVIRVKDEEMVRMANNAYDRSSDKTLKLNEAMIIIKEDLEKASLLEQSPPYIKTLLSAPAMYSSATGESGSMSKEYEAYKKLIEEKSKDSVGTTRYLNLLLACGTAPAKLYAVSALSRSEPTKAKDLLKEWRNSKETVQYLSGCKGTSESLGTIAEAFLAKGRYLDFELGQK</sequence>
<gene>
    <name evidence="1" type="ORF">J0M35_00450</name>
</gene>
<dbReference type="EMBL" id="JAFLCK010000001">
    <property type="protein sequence ID" value="MBN8658802.1"/>
    <property type="molecule type" value="Genomic_DNA"/>
</dbReference>
<accession>A0A8J7PJ32</accession>
<dbReference type="AlphaFoldDB" id="A0A8J7PJ32"/>
<evidence type="ECO:0000313" key="1">
    <source>
        <dbReference type="EMBL" id="MBN8658802.1"/>
    </source>
</evidence>
<protein>
    <submittedName>
        <fullName evidence="1">Uncharacterized protein</fullName>
    </submittedName>
</protein>
<evidence type="ECO:0000313" key="2">
    <source>
        <dbReference type="Proteomes" id="UP000664277"/>
    </source>
</evidence>